<dbReference type="SUPFAM" id="SSF53850">
    <property type="entry name" value="Periplasmic binding protein-like II"/>
    <property type="match status" value="1"/>
</dbReference>
<comment type="similarity">
    <text evidence="2">Belongs to the bacterial solute-binding protein 5 family.</text>
</comment>
<feature type="signal peptide" evidence="4">
    <location>
        <begin position="1"/>
        <end position="26"/>
    </location>
</feature>
<comment type="subcellular location">
    <subcellularLocation>
        <location evidence="1">Periplasm</location>
    </subcellularLocation>
</comment>
<evidence type="ECO:0000256" key="2">
    <source>
        <dbReference type="ARBA" id="ARBA00005695"/>
    </source>
</evidence>
<dbReference type="Proteomes" id="UP000255207">
    <property type="component" value="Unassembled WGS sequence"/>
</dbReference>
<evidence type="ECO:0000313" key="7">
    <source>
        <dbReference type="Proteomes" id="UP000255207"/>
    </source>
</evidence>
<evidence type="ECO:0000256" key="3">
    <source>
        <dbReference type="ARBA" id="ARBA00022729"/>
    </source>
</evidence>
<evidence type="ECO:0000256" key="1">
    <source>
        <dbReference type="ARBA" id="ARBA00004418"/>
    </source>
</evidence>
<feature type="domain" description="Solute-binding protein family 5" evidence="5">
    <location>
        <begin position="71"/>
        <end position="421"/>
    </location>
</feature>
<dbReference type="Gene3D" id="3.40.190.10">
    <property type="entry name" value="Periplasmic binding protein-like II"/>
    <property type="match status" value="1"/>
</dbReference>
<dbReference type="Gene3D" id="3.10.105.10">
    <property type="entry name" value="Dipeptide-binding Protein, Domain 3"/>
    <property type="match status" value="1"/>
</dbReference>
<reference evidence="7" key="1">
    <citation type="submission" date="2018-07" db="EMBL/GenBank/DDBJ databases">
        <authorList>
            <person name="Safronova V.I."/>
            <person name="Chirak E.R."/>
            <person name="Sazanova A.L."/>
        </authorList>
    </citation>
    <scope>NUCLEOTIDE SEQUENCE [LARGE SCALE GENOMIC DNA]</scope>
    <source>
        <strain evidence="7">RCAM04685</strain>
    </source>
</reference>
<dbReference type="OrthoDB" id="9803988at2"/>
<keyword evidence="3 4" id="KW-0732">Signal</keyword>
<comment type="caution">
    <text evidence="6">The sequence shown here is derived from an EMBL/GenBank/DDBJ whole genome shotgun (WGS) entry which is preliminary data.</text>
</comment>
<dbReference type="EMBL" id="QQTP01000002">
    <property type="protein sequence ID" value="RDJ28118.1"/>
    <property type="molecule type" value="Genomic_DNA"/>
</dbReference>
<protein>
    <submittedName>
        <fullName evidence="6">ABC transporter substrate-binding protein</fullName>
    </submittedName>
</protein>
<feature type="chain" id="PRO_5030068525" evidence="4">
    <location>
        <begin position="27"/>
        <end position="520"/>
    </location>
</feature>
<dbReference type="Pfam" id="PF00496">
    <property type="entry name" value="SBP_bac_5"/>
    <property type="match status" value="1"/>
</dbReference>
<keyword evidence="7" id="KW-1185">Reference proteome</keyword>
<dbReference type="RefSeq" id="WP_114828243.1">
    <property type="nucleotide sequence ID" value="NZ_QQTO01000037.1"/>
</dbReference>
<dbReference type="InterPro" id="IPR000914">
    <property type="entry name" value="SBP_5_dom"/>
</dbReference>
<evidence type="ECO:0000256" key="4">
    <source>
        <dbReference type="SAM" id="SignalP"/>
    </source>
</evidence>
<dbReference type="PANTHER" id="PTHR30290">
    <property type="entry name" value="PERIPLASMIC BINDING COMPONENT OF ABC TRANSPORTER"/>
    <property type="match status" value="1"/>
</dbReference>
<dbReference type="GO" id="GO:1904680">
    <property type="term" value="F:peptide transmembrane transporter activity"/>
    <property type="evidence" value="ECO:0007669"/>
    <property type="project" value="TreeGrafter"/>
</dbReference>
<sequence>MRIVTRRLALATAAIALTLAALPAMAQSVLKVRPFGDLRTLDPMTTSDYMVRNHGYMVYDTLFAQDSAGLIKPQMVESYTTSPDGLTWVFVLRDGLKFHDNTAVTSADVVASLKRWGERDGLGQQLMANTASLTATDPKTVTLVLKGKWGLVLDALGKPSSMLPVIMPARIAATPSNQNITDATGSGPFMLVKDEWSPGAKIVYAKAPMYVPRKEAPDGLSGGKVANVDRVEWQIMPDAQTALNALQAGEIDIFEEVPPDMIPLVKGNPKIKIGKLAALQGVFRMNQLQPPFNNQKLRQAMLRLIDQEQTLRAYVDDKALYTVCLSFYMCDSPYYTDAAYPKPDVAAAKKLVAESGYKGEKIVLLDATETALSPHTLVVAQMMRDIGLNVDYQAMDWGTLSSRRTSKNPVEQGGWSVFQSGPAAPDMTEPVGHLGLRSNCDKSWFGWPCDETIEKLRESFTTAPDLDARKAIAKQIQERAVETVPYVSVGQFWLVRGQQANLNGLLTAGVPVYWNVSKGK</sequence>
<dbReference type="Gene3D" id="3.90.76.10">
    <property type="entry name" value="Dipeptide-binding Protein, Domain 1"/>
    <property type="match status" value="1"/>
</dbReference>
<evidence type="ECO:0000259" key="5">
    <source>
        <dbReference type="Pfam" id="PF00496"/>
    </source>
</evidence>
<dbReference type="GO" id="GO:0043190">
    <property type="term" value="C:ATP-binding cassette (ABC) transporter complex"/>
    <property type="evidence" value="ECO:0007669"/>
    <property type="project" value="InterPro"/>
</dbReference>
<dbReference type="PIRSF" id="PIRSF002741">
    <property type="entry name" value="MppA"/>
    <property type="match status" value="1"/>
</dbReference>
<dbReference type="PANTHER" id="PTHR30290:SF38">
    <property type="entry name" value="D,D-DIPEPTIDE-BINDING PERIPLASMIC PROTEIN DDPA-RELATED"/>
    <property type="match status" value="1"/>
</dbReference>
<accession>A0A370L9W6</accession>
<organism evidence="6 7">
    <name type="scientific">Bosea caraganae</name>
    <dbReference type="NCBI Taxonomy" id="2763117"/>
    <lineage>
        <taxon>Bacteria</taxon>
        <taxon>Pseudomonadati</taxon>
        <taxon>Pseudomonadota</taxon>
        <taxon>Alphaproteobacteria</taxon>
        <taxon>Hyphomicrobiales</taxon>
        <taxon>Boseaceae</taxon>
        <taxon>Bosea</taxon>
    </lineage>
</organism>
<name>A0A370L9W6_9HYPH</name>
<dbReference type="GO" id="GO:0015833">
    <property type="term" value="P:peptide transport"/>
    <property type="evidence" value="ECO:0007669"/>
    <property type="project" value="TreeGrafter"/>
</dbReference>
<gene>
    <name evidence="6" type="ORF">DWE98_05860</name>
</gene>
<dbReference type="AlphaFoldDB" id="A0A370L9W6"/>
<dbReference type="GO" id="GO:0030288">
    <property type="term" value="C:outer membrane-bounded periplasmic space"/>
    <property type="evidence" value="ECO:0007669"/>
    <property type="project" value="UniProtKB-ARBA"/>
</dbReference>
<dbReference type="InterPro" id="IPR030678">
    <property type="entry name" value="Peptide/Ni-bd"/>
</dbReference>
<evidence type="ECO:0000313" key="6">
    <source>
        <dbReference type="EMBL" id="RDJ28118.1"/>
    </source>
</evidence>
<dbReference type="CDD" id="cd08502">
    <property type="entry name" value="PBP2_NikA_DppA_OppA_like_16"/>
    <property type="match status" value="1"/>
</dbReference>
<dbReference type="InterPro" id="IPR039424">
    <property type="entry name" value="SBP_5"/>
</dbReference>
<proteinExistence type="inferred from homology"/>